<evidence type="ECO:0000256" key="2">
    <source>
        <dbReference type="ARBA" id="ARBA00005791"/>
    </source>
</evidence>
<dbReference type="Gene3D" id="3.40.30.10">
    <property type="entry name" value="Glutaredoxin"/>
    <property type="match status" value="1"/>
</dbReference>
<sequence length="201" mass="21258">MLRKLAGAAALSVAMALAACSGKDAAPAEGDMALGAPEGAKVTVIEYASVTCSGCAAWNEQVWPQFKAKYVDTGKVRYVFREFPTPPQDVAVAGFLIARCAGEDKYFHVIDQIMRALPELHSGTPPRDILLRTARDAGLSEARFQTCISDPAGVAAMEKRIKAAQDAGVTGTPTFMVNGQVVGDRSLESLSQSIDPLLTAK</sequence>
<evidence type="ECO:0000313" key="5">
    <source>
        <dbReference type="EMBL" id="QTC86840.1"/>
    </source>
</evidence>
<evidence type="ECO:0000256" key="1">
    <source>
        <dbReference type="ARBA" id="ARBA00003565"/>
    </source>
</evidence>
<feature type="chain" id="PRO_5046798419" evidence="3">
    <location>
        <begin position="26"/>
        <end position="201"/>
    </location>
</feature>
<keyword evidence="3" id="KW-0732">Signal</keyword>
<evidence type="ECO:0000256" key="3">
    <source>
        <dbReference type="SAM" id="SignalP"/>
    </source>
</evidence>
<dbReference type="InterPro" id="IPR036249">
    <property type="entry name" value="Thioredoxin-like_sf"/>
</dbReference>
<dbReference type="Proteomes" id="UP000663942">
    <property type="component" value="Chromosome"/>
</dbReference>
<dbReference type="PANTHER" id="PTHR13887:SF56">
    <property type="entry name" value="THIOREDOXIN-LIKE REDUCTASE RV2466C"/>
    <property type="match status" value="1"/>
</dbReference>
<dbReference type="InterPro" id="IPR012336">
    <property type="entry name" value="Thioredoxin-like_fold"/>
</dbReference>
<accession>A0ABX7SJ60</accession>
<dbReference type="Pfam" id="PF13462">
    <property type="entry name" value="Thioredoxin_4"/>
    <property type="match status" value="1"/>
</dbReference>
<comment type="similarity">
    <text evidence="2">Belongs to the thioredoxin family. DsbA subfamily.</text>
</comment>
<feature type="domain" description="Thioredoxin" evidence="4">
    <location>
        <begin position="4"/>
        <end position="199"/>
    </location>
</feature>
<keyword evidence="6" id="KW-1185">Reference proteome</keyword>
<comment type="function">
    <text evidence="1">May be required for disulfide bond formation in some proteins.</text>
</comment>
<dbReference type="SUPFAM" id="SSF52833">
    <property type="entry name" value="Thioredoxin-like"/>
    <property type="match status" value="1"/>
</dbReference>
<organism evidence="5 6">
    <name type="scientific">Brevundimonas pondensis</name>
    <dbReference type="NCBI Taxonomy" id="2774189"/>
    <lineage>
        <taxon>Bacteria</taxon>
        <taxon>Pseudomonadati</taxon>
        <taxon>Pseudomonadota</taxon>
        <taxon>Alphaproteobacteria</taxon>
        <taxon>Caulobacterales</taxon>
        <taxon>Caulobacteraceae</taxon>
        <taxon>Brevundimonas</taxon>
    </lineage>
</organism>
<feature type="signal peptide" evidence="3">
    <location>
        <begin position="1"/>
        <end position="25"/>
    </location>
</feature>
<name>A0ABX7SJ60_9CAUL</name>
<dbReference type="PROSITE" id="PS51352">
    <property type="entry name" value="THIOREDOXIN_2"/>
    <property type="match status" value="1"/>
</dbReference>
<dbReference type="EMBL" id="CP062006">
    <property type="protein sequence ID" value="QTC86840.1"/>
    <property type="molecule type" value="Genomic_DNA"/>
</dbReference>
<evidence type="ECO:0000313" key="6">
    <source>
        <dbReference type="Proteomes" id="UP000663942"/>
    </source>
</evidence>
<dbReference type="RefSeq" id="WP_207822572.1">
    <property type="nucleotide sequence ID" value="NZ_CP062006.1"/>
</dbReference>
<evidence type="ECO:0000259" key="4">
    <source>
        <dbReference type="PROSITE" id="PS51352"/>
    </source>
</evidence>
<dbReference type="PROSITE" id="PS51257">
    <property type="entry name" value="PROKAR_LIPOPROTEIN"/>
    <property type="match status" value="1"/>
</dbReference>
<gene>
    <name evidence="5" type="ORF">IFE19_11905</name>
</gene>
<reference evidence="5 6" key="1">
    <citation type="submission" date="2020-09" db="EMBL/GenBank/DDBJ databases">
        <title>Brevundimonas sp. LVF1 isolated from an oligotrophic pond in Goettingen, Germany.</title>
        <authorList>
            <person name="Friedrich I."/>
            <person name="Klassen A."/>
            <person name="Neubauer H."/>
            <person name="Schneider D."/>
            <person name="Hertel R."/>
            <person name="Daniel R."/>
        </authorList>
    </citation>
    <scope>NUCLEOTIDE SEQUENCE [LARGE SCALE GENOMIC DNA]</scope>
    <source>
        <strain evidence="5 6">LVF1</strain>
    </source>
</reference>
<protein>
    <submittedName>
        <fullName evidence="5">DsbA family protein</fullName>
    </submittedName>
</protein>
<dbReference type="InterPro" id="IPR013766">
    <property type="entry name" value="Thioredoxin_domain"/>
</dbReference>
<proteinExistence type="inferred from homology"/>
<dbReference type="PANTHER" id="PTHR13887">
    <property type="entry name" value="GLUTATHIONE S-TRANSFERASE KAPPA"/>
    <property type="match status" value="1"/>
</dbReference>